<keyword evidence="12" id="KW-0460">Magnesium</keyword>
<comment type="pathway">
    <text evidence="2">Cofactor biosynthesis; tetrahydrofolate biosynthesis; 7,8-dihydrofolate from 2-amino-4-hydroxy-6-hydroxymethyl-7,8-dihydropteridine diphosphate and 4-aminobenzoate: step 2/2.</text>
</comment>
<protein>
    <recommendedName>
        <fullName evidence="7">Dihydrofolate synthase/folylpolyglutamate synthase</fullName>
        <ecNumber evidence="5">6.3.2.12</ecNumber>
        <ecNumber evidence="6">6.3.2.17</ecNumber>
    </recommendedName>
    <alternativeName>
        <fullName evidence="16">Folylpoly-gamma-glutamate synthetase-dihydrofolate synthetase</fullName>
    </alternativeName>
    <alternativeName>
        <fullName evidence="14">Folylpolyglutamate synthetase</fullName>
    </alternativeName>
    <alternativeName>
        <fullName evidence="15">Tetrahydrofolylpolyglutamate synthase</fullName>
    </alternativeName>
</protein>
<dbReference type="InterPro" id="IPR036565">
    <property type="entry name" value="Mur-like_cat_sf"/>
</dbReference>
<evidence type="ECO:0000256" key="7">
    <source>
        <dbReference type="ARBA" id="ARBA00019357"/>
    </source>
</evidence>
<evidence type="ECO:0000313" key="24">
    <source>
        <dbReference type="EMBL" id="MDT0681081.1"/>
    </source>
</evidence>
<dbReference type="EC" id="6.3.2.17" evidence="6"/>
<evidence type="ECO:0000313" key="25">
    <source>
        <dbReference type="Proteomes" id="UP001265259"/>
    </source>
</evidence>
<comment type="similarity">
    <text evidence="4 21">Belongs to the folylpolyglutamate synthase family.</text>
</comment>
<feature type="domain" description="Mur ligase C-terminal" evidence="22">
    <location>
        <begin position="300"/>
        <end position="408"/>
    </location>
</feature>
<dbReference type="InterPro" id="IPR018109">
    <property type="entry name" value="Folylpolyglutamate_synth_CS"/>
</dbReference>
<dbReference type="Gene3D" id="3.40.1190.10">
    <property type="entry name" value="Mur-like, catalytic domain"/>
    <property type="match status" value="1"/>
</dbReference>
<evidence type="ECO:0000256" key="21">
    <source>
        <dbReference type="PIRNR" id="PIRNR001563"/>
    </source>
</evidence>
<evidence type="ECO:0000256" key="14">
    <source>
        <dbReference type="ARBA" id="ARBA00030048"/>
    </source>
</evidence>
<comment type="pathway">
    <text evidence="3">Cofactor biosynthesis; tetrahydrofolylpolyglutamate biosynthesis.</text>
</comment>
<keyword evidence="8 21" id="KW-0436">Ligase</keyword>
<dbReference type="EMBL" id="JAVRHL010000001">
    <property type="protein sequence ID" value="MDT0681081.1"/>
    <property type="molecule type" value="Genomic_DNA"/>
</dbReference>
<dbReference type="NCBIfam" id="TIGR01499">
    <property type="entry name" value="folC"/>
    <property type="match status" value="1"/>
</dbReference>
<evidence type="ECO:0000256" key="15">
    <source>
        <dbReference type="ARBA" id="ARBA00030592"/>
    </source>
</evidence>
<evidence type="ECO:0000259" key="22">
    <source>
        <dbReference type="Pfam" id="PF02875"/>
    </source>
</evidence>
<dbReference type="PROSITE" id="PS01012">
    <property type="entry name" value="FOLYLPOLYGLU_SYNT_2"/>
    <property type="match status" value="1"/>
</dbReference>
<evidence type="ECO:0000256" key="5">
    <source>
        <dbReference type="ARBA" id="ARBA00013023"/>
    </source>
</evidence>
<evidence type="ECO:0000256" key="1">
    <source>
        <dbReference type="ARBA" id="ARBA00002714"/>
    </source>
</evidence>
<dbReference type="PANTHER" id="PTHR11136">
    <property type="entry name" value="FOLYLPOLYGLUTAMATE SYNTHASE-RELATED"/>
    <property type="match status" value="1"/>
</dbReference>
<dbReference type="InterPro" id="IPR013221">
    <property type="entry name" value="Mur_ligase_cen"/>
</dbReference>
<dbReference type="GO" id="GO:0016874">
    <property type="term" value="F:ligase activity"/>
    <property type="evidence" value="ECO:0007669"/>
    <property type="project" value="UniProtKB-KW"/>
</dbReference>
<evidence type="ECO:0000256" key="18">
    <source>
        <dbReference type="ARBA" id="ARBA00047808"/>
    </source>
</evidence>
<evidence type="ECO:0000256" key="2">
    <source>
        <dbReference type="ARBA" id="ARBA00004799"/>
    </source>
</evidence>
<evidence type="ECO:0000256" key="4">
    <source>
        <dbReference type="ARBA" id="ARBA00008276"/>
    </source>
</evidence>
<comment type="function">
    <text evidence="1">Functions in two distinct reactions of the de novo folate biosynthetic pathway. Catalyzes the addition of a glutamate residue to dihydropteroate (7,8-dihydropteroate or H2Pte) to form dihydrofolate (7,8-dihydrofolate monoglutamate or H2Pte-Glu). Also catalyzes successive additions of L-glutamate to tetrahydrofolate or 10-formyltetrahydrofolate or 5,10-methylenetetrahydrofolate, leading to folylpolyglutamate derivatives.</text>
</comment>
<organism evidence="24 25">
    <name type="scientific">Tropicimonas omnivorans</name>
    <dbReference type="NCBI Taxonomy" id="3075590"/>
    <lineage>
        <taxon>Bacteria</taxon>
        <taxon>Pseudomonadati</taxon>
        <taxon>Pseudomonadota</taxon>
        <taxon>Alphaproteobacteria</taxon>
        <taxon>Rhodobacterales</taxon>
        <taxon>Roseobacteraceae</taxon>
        <taxon>Tropicimonas</taxon>
    </lineage>
</organism>
<dbReference type="PIRSF" id="PIRSF001563">
    <property type="entry name" value="Folylpolyglu_synth"/>
    <property type="match status" value="1"/>
</dbReference>
<dbReference type="SUPFAM" id="SSF53244">
    <property type="entry name" value="MurD-like peptide ligases, peptide-binding domain"/>
    <property type="match status" value="1"/>
</dbReference>
<evidence type="ECO:0000256" key="20">
    <source>
        <dbReference type="ARBA" id="ARBA00049161"/>
    </source>
</evidence>
<dbReference type="EC" id="6.3.2.12" evidence="5"/>
<dbReference type="Pfam" id="PF02875">
    <property type="entry name" value="Mur_ligase_C"/>
    <property type="match status" value="1"/>
</dbReference>
<dbReference type="PANTHER" id="PTHR11136:SF0">
    <property type="entry name" value="DIHYDROFOLATE SYNTHETASE-RELATED"/>
    <property type="match status" value="1"/>
</dbReference>
<gene>
    <name evidence="24" type="ORF">RM543_00160</name>
</gene>
<sequence>MTPRIDALLGRIAERHPPQIELGLGRTHTLLAALGDPHLSLPPVVHIAGTNGKGSTLSMIRAGLEGAGLKVHVYTSPHLVRFSERIVLAGEEIAEDRLASALEAVLAAGLPATYFEAITCAAFRAFADVPADILLLEVGMGGTGDTTNVVDAPALTIITPVAMDHERFLGDTLAKIAGEKAGILKRAVPAIIGPQEEEALEVIEARAARLGAPLLAYGQHWHVGVEHGRLVYQDETGLLDLPLPALAGPHQIANAGTALAALRALGQGAGAEAAITNARWPARMQRLRSGALTDLAPEAELWLDGGHNPHAAAALAATLDTLPRRTTHLVMAQLADRDPAAFLAPLAPHAASVTALPIPNEDKAHAPETLAAAARTFGLSASTADTAEDAVTRIAERDPAARIVICGSLYLAGAILSRTA</sequence>
<evidence type="ECO:0000256" key="6">
    <source>
        <dbReference type="ARBA" id="ARBA00013025"/>
    </source>
</evidence>
<keyword evidence="11 21" id="KW-0067">ATP-binding</keyword>
<comment type="caution">
    <text evidence="24">The sequence shown here is derived from an EMBL/GenBank/DDBJ whole genome shotgun (WGS) entry which is preliminary data.</text>
</comment>
<feature type="domain" description="Mur ligase central" evidence="23">
    <location>
        <begin position="47"/>
        <end position="261"/>
    </location>
</feature>
<comment type="catalytic activity">
    <reaction evidence="20">
        <text>7,8-dihydropteroate + L-glutamate + ATP = 7,8-dihydrofolate + ADP + phosphate + H(+)</text>
        <dbReference type="Rhea" id="RHEA:23584"/>
        <dbReference type="ChEBI" id="CHEBI:15378"/>
        <dbReference type="ChEBI" id="CHEBI:17839"/>
        <dbReference type="ChEBI" id="CHEBI:29985"/>
        <dbReference type="ChEBI" id="CHEBI:30616"/>
        <dbReference type="ChEBI" id="CHEBI:43474"/>
        <dbReference type="ChEBI" id="CHEBI:57451"/>
        <dbReference type="ChEBI" id="CHEBI:456216"/>
        <dbReference type="EC" id="6.3.2.12"/>
    </reaction>
</comment>
<comment type="catalytic activity">
    <reaction evidence="19">
        <text>(6R)-5,10-methylenetetrahydrofolyl-(gamma-L-Glu)(n) + L-glutamate + ATP = (6R)-5,10-methylenetetrahydrofolyl-(gamma-L-Glu)(n+1) + ADP + phosphate + H(+)</text>
        <dbReference type="Rhea" id="RHEA:51912"/>
        <dbReference type="Rhea" id="RHEA-COMP:13257"/>
        <dbReference type="Rhea" id="RHEA-COMP:13258"/>
        <dbReference type="ChEBI" id="CHEBI:15378"/>
        <dbReference type="ChEBI" id="CHEBI:29985"/>
        <dbReference type="ChEBI" id="CHEBI:30616"/>
        <dbReference type="ChEBI" id="CHEBI:43474"/>
        <dbReference type="ChEBI" id="CHEBI:136572"/>
        <dbReference type="ChEBI" id="CHEBI:456216"/>
        <dbReference type="EC" id="6.3.2.17"/>
    </reaction>
</comment>
<name>A0ABU3DBJ6_9RHOB</name>
<dbReference type="InterPro" id="IPR036615">
    <property type="entry name" value="Mur_ligase_C_dom_sf"/>
</dbReference>
<evidence type="ECO:0000256" key="12">
    <source>
        <dbReference type="ARBA" id="ARBA00022842"/>
    </source>
</evidence>
<evidence type="ECO:0000256" key="11">
    <source>
        <dbReference type="ARBA" id="ARBA00022840"/>
    </source>
</evidence>
<evidence type="ECO:0000256" key="9">
    <source>
        <dbReference type="ARBA" id="ARBA00022723"/>
    </source>
</evidence>
<keyword evidence="9" id="KW-0479">Metal-binding</keyword>
<dbReference type="SUPFAM" id="SSF53623">
    <property type="entry name" value="MurD-like peptide ligases, catalytic domain"/>
    <property type="match status" value="1"/>
</dbReference>
<keyword evidence="13" id="KW-0289">Folate biosynthesis</keyword>
<dbReference type="InterPro" id="IPR004101">
    <property type="entry name" value="Mur_ligase_C"/>
</dbReference>
<evidence type="ECO:0000256" key="10">
    <source>
        <dbReference type="ARBA" id="ARBA00022741"/>
    </source>
</evidence>
<evidence type="ECO:0000256" key="19">
    <source>
        <dbReference type="ARBA" id="ARBA00049035"/>
    </source>
</evidence>
<dbReference type="Pfam" id="PF08245">
    <property type="entry name" value="Mur_ligase_M"/>
    <property type="match status" value="1"/>
</dbReference>
<evidence type="ECO:0000259" key="23">
    <source>
        <dbReference type="Pfam" id="PF08245"/>
    </source>
</evidence>
<dbReference type="Gene3D" id="3.90.190.20">
    <property type="entry name" value="Mur ligase, C-terminal domain"/>
    <property type="match status" value="1"/>
</dbReference>
<keyword evidence="25" id="KW-1185">Reference proteome</keyword>
<comment type="catalytic activity">
    <reaction evidence="17">
        <text>(6S)-5,6,7,8-tetrahydrofolyl-(gamma-L-Glu)(n) + L-glutamate + ATP = (6S)-5,6,7,8-tetrahydrofolyl-(gamma-L-Glu)(n+1) + ADP + phosphate + H(+)</text>
        <dbReference type="Rhea" id="RHEA:10580"/>
        <dbReference type="Rhea" id="RHEA-COMP:14738"/>
        <dbReference type="Rhea" id="RHEA-COMP:14740"/>
        <dbReference type="ChEBI" id="CHEBI:15378"/>
        <dbReference type="ChEBI" id="CHEBI:29985"/>
        <dbReference type="ChEBI" id="CHEBI:30616"/>
        <dbReference type="ChEBI" id="CHEBI:43474"/>
        <dbReference type="ChEBI" id="CHEBI:141005"/>
        <dbReference type="ChEBI" id="CHEBI:456216"/>
        <dbReference type="EC" id="6.3.2.17"/>
    </reaction>
</comment>
<evidence type="ECO:0000256" key="8">
    <source>
        <dbReference type="ARBA" id="ARBA00022598"/>
    </source>
</evidence>
<comment type="catalytic activity">
    <reaction evidence="18">
        <text>10-formyltetrahydrofolyl-(gamma-L-Glu)(n) + L-glutamate + ATP = 10-formyltetrahydrofolyl-(gamma-L-Glu)(n+1) + ADP + phosphate + H(+)</text>
        <dbReference type="Rhea" id="RHEA:51904"/>
        <dbReference type="Rhea" id="RHEA-COMP:13088"/>
        <dbReference type="Rhea" id="RHEA-COMP:14300"/>
        <dbReference type="ChEBI" id="CHEBI:15378"/>
        <dbReference type="ChEBI" id="CHEBI:29985"/>
        <dbReference type="ChEBI" id="CHEBI:30616"/>
        <dbReference type="ChEBI" id="CHEBI:43474"/>
        <dbReference type="ChEBI" id="CHEBI:134413"/>
        <dbReference type="ChEBI" id="CHEBI:456216"/>
        <dbReference type="EC" id="6.3.2.17"/>
    </reaction>
</comment>
<evidence type="ECO:0000256" key="13">
    <source>
        <dbReference type="ARBA" id="ARBA00022909"/>
    </source>
</evidence>
<reference evidence="24 25" key="1">
    <citation type="submission" date="2023-09" db="EMBL/GenBank/DDBJ databases">
        <authorList>
            <person name="Rey-Velasco X."/>
        </authorList>
    </citation>
    <scope>NUCLEOTIDE SEQUENCE [LARGE SCALE GENOMIC DNA]</scope>
    <source>
        <strain evidence="24 25">F158</strain>
    </source>
</reference>
<evidence type="ECO:0000256" key="17">
    <source>
        <dbReference type="ARBA" id="ARBA00047493"/>
    </source>
</evidence>
<dbReference type="RefSeq" id="WP_311688475.1">
    <property type="nucleotide sequence ID" value="NZ_JAVRHL010000001.1"/>
</dbReference>
<proteinExistence type="inferred from homology"/>
<keyword evidence="10 21" id="KW-0547">Nucleotide-binding</keyword>
<evidence type="ECO:0000256" key="16">
    <source>
        <dbReference type="ARBA" id="ARBA00032510"/>
    </source>
</evidence>
<dbReference type="InterPro" id="IPR001645">
    <property type="entry name" value="Folylpolyglutamate_synth"/>
</dbReference>
<evidence type="ECO:0000256" key="3">
    <source>
        <dbReference type="ARBA" id="ARBA00005150"/>
    </source>
</evidence>
<dbReference type="Proteomes" id="UP001265259">
    <property type="component" value="Unassembled WGS sequence"/>
</dbReference>
<accession>A0ABU3DBJ6</accession>